<dbReference type="Proteomes" id="UP000092460">
    <property type="component" value="Unassembled WGS sequence"/>
</dbReference>
<dbReference type="EnsemblMetazoa" id="GPPI000813-RA">
    <property type="protein sequence ID" value="GPPI000813-PA"/>
    <property type="gene ID" value="GPPI000813"/>
</dbReference>
<keyword evidence="1" id="KW-1133">Transmembrane helix</keyword>
<dbReference type="AlphaFoldDB" id="A0A1B0ALH4"/>
<accession>A0A1B0ALH4</accession>
<reference evidence="2" key="2">
    <citation type="submission" date="2020-05" db="UniProtKB">
        <authorList>
            <consortium name="EnsemblMetazoa"/>
        </authorList>
    </citation>
    <scope>IDENTIFICATION</scope>
    <source>
        <strain evidence="2">IAEA</strain>
    </source>
</reference>
<reference evidence="3" key="1">
    <citation type="submission" date="2015-01" db="EMBL/GenBank/DDBJ databases">
        <authorList>
            <person name="Aksoy S."/>
            <person name="Warren W."/>
            <person name="Wilson R.K."/>
        </authorList>
    </citation>
    <scope>NUCLEOTIDE SEQUENCE [LARGE SCALE GENOMIC DNA]</scope>
    <source>
        <strain evidence="3">IAEA</strain>
    </source>
</reference>
<organism evidence="2 3">
    <name type="scientific">Glossina palpalis gambiensis</name>
    <dbReference type="NCBI Taxonomy" id="67801"/>
    <lineage>
        <taxon>Eukaryota</taxon>
        <taxon>Metazoa</taxon>
        <taxon>Ecdysozoa</taxon>
        <taxon>Arthropoda</taxon>
        <taxon>Hexapoda</taxon>
        <taxon>Insecta</taxon>
        <taxon>Pterygota</taxon>
        <taxon>Neoptera</taxon>
        <taxon>Endopterygota</taxon>
        <taxon>Diptera</taxon>
        <taxon>Brachycera</taxon>
        <taxon>Muscomorpha</taxon>
        <taxon>Hippoboscoidea</taxon>
        <taxon>Glossinidae</taxon>
        <taxon>Glossina</taxon>
    </lineage>
</organism>
<evidence type="ECO:0000256" key="1">
    <source>
        <dbReference type="SAM" id="Phobius"/>
    </source>
</evidence>
<proteinExistence type="predicted"/>
<keyword evidence="1" id="KW-0812">Transmembrane</keyword>
<sequence>MCRSKGSDLHLIFADITASLVMSSEIGILIAAGMSLLYISWNHAESIAGSSTNSSKNLRKVSYLKMLYAC</sequence>
<name>A0A1B0ALH4_9MUSC</name>
<feature type="transmembrane region" description="Helical" evidence="1">
    <location>
        <begin position="12"/>
        <end position="41"/>
    </location>
</feature>
<dbReference type="VEuPathDB" id="VectorBase:GPPI000813"/>
<protein>
    <submittedName>
        <fullName evidence="2">Uncharacterized protein</fullName>
    </submittedName>
</protein>
<keyword evidence="3" id="KW-1185">Reference proteome</keyword>
<evidence type="ECO:0000313" key="2">
    <source>
        <dbReference type="EnsemblMetazoa" id="GPPI000813-PA"/>
    </source>
</evidence>
<evidence type="ECO:0000313" key="3">
    <source>
        <dbReference type="Proteomes" id="UP000092460"/>
    </source>
</evidence>
<dbReference type="EMBL" id="JXJN01031090">
    <property type="status" value="NOT_ANNOTATED_CDS"/>
    <property type="molecule type" value="Genomic_DNA"/>
</dbReference>
<keyword evidence="1" id="KW-0472">Membrane</keyword>